<keyword evidence="1" id="KW-0732">Signal</keyword>
<dbReference type="KEGG" id="mlt:VC82_2357"/>
<keyword evidence="4" id="KW-1185">Reference proteome</keyword>
<dbReference type="EMBL" id="CP011071">
    <property type="protein sequence ID" value="AKA35946.1"/>
    <property type="molecule type" value="Genomic_DNA"/>
</dbReference>
<dbReference type="STRING" id="516051.VC82_2357"/>
<reference evidence="3 4" key="1">
    <citation type="submission" date="2015-03" db="EMBL/GenBank/DDBJ databases">
        <title>Complete genome sequence of Muricauda lutaonensis CC-HSB-11T, isolated from a coastal hot spring.</title>
        <authorList>
            <person name="Kim K.M."/>
        </authorList>
    </citation>
    <scope>NUCLEOTIDE SEQUENCE [LARGE SCALE GENOMIC DNA]</scope>
    <source>
        <strain evidence="3 4">CC-HSB-11</strain>
    </source>
</reference>
<evidence type="ECO:0000259" key="2">
    <source>
        <dbReference type="Pfam" id="PF13568"/>
    </source>
</evidence>
<dbReference type="PATRIC" id="fig|516051.4.peg.2425"/>
<proteinExistence type="predicted"/>
<feature type="chain" id="PRO_5002300025" description="Outer membrane protein beta-barrel domain-containing protein" evidence="1">
    <location>
        <begin position="22"/>
        <end position="197"/>
    </location>
</feature>
<accession>A0A0D5YVL4</accession>
<dbReference type="HOGENOM" id="CLU_082049_5_0_10"/>
<dbReference type="OrthoDB" id="1431594at2"/>
<evidence type="ECO:0000256" key="1">
    <source>
        <dbReference type="SAM" id="SignalP"/>
    </source>
</evidence>
<dbReference type="Proteomes" id="UP000032726">
    <property type="component" value="Chromosome"/>
</dbReference>
<feature type="signal peptide" evidence="1">
    <location>
        <begin position="1"/>
        <end position="21"/>
    </location>
</feature>
<sequence>MKKTLLVAVMALMGTAAFAQAGSGFGIKAGLNYAGNGDYFDSTRDAFENPDRNAGFHLGFYGKIGNRIYLRPELVYTSTKSGYDEGELKIQKLDLPVLLGAKVIGPLHVFAGPSFQYLLQTDFEADQITFDNVENDFTVGMNLGAGVNLGKFGIDLRYERGFSENEIRFINTNITNLNNDRVDTRPDQLILSFSLKI</sequence>
<evidence type="ECO:0000313" key="3">
    <source>
        <dbReference type="EMBL" id="AKA35946.1"/>
    </source>
</evidence>
<dbReference type="Pfam" id="PF13568">
    <property type="entry name" value="OMP_b-brl_2"/>
    <property type="match status" value="1"/>
</dbReference>
<protein>
    <recommendedName>
        <fullName evidence="2">Outer membrane protein beta-barrel domain-containing protein</fullName>
    </recommendedName>
</protein>
<dbReference type="RefSeq" id="WP_045802539.1">
    <property type="nucleotide sequence ID" value="NZ_CP011071.1"/>
</dbReference>
<name>A0A0D5YVL4_9FLAO</name>
<organism evidence="3 4">
    <name type="scientific">Flagellimonas lutaonensis</name>
    <dbReference type="NCBI Taxonomy" id="516051"/>
    <lineage>
        <taxon>Bacteria</taxon>
        <taxon>Pseudomonadati</taxon>
        <taxon>Bacteroidota</taxon>
        <taxon>Flavobacteriia</taxon>
        <taxon>Flavobacteriales</taxon>
        <taxon>Flavobacteriaceae</taxon>
        <taxon>Flagellimonas</taxon>
    </lineage>
</organism>
<dbReference type="AlphaFoldDB" id="A0A0D5YVL4"/>
<feature type="domain" description="Outer membrane protein beta-barrel" evidence="2">
    <location>
        <begin position="19"/>
        <end position="163"/>
    </location>
</feature>
<evidence type="ECO:0000313" key="4">
    <source>
        <dbReference type="Proteomes" id="UP000032726"/>
    </source>
</evidence>
<gene>
    <name evidence="3" type="ORF">VC82_2357</name>
</gene>
<dbReference type="InterPro" id="IPR025665">
    <property type="entry name" value="Beta-barrel_OMP_2"/>
</dbReference>